<sequence>LFIHVGSEFDQKRAAIMAATAVSGRRTEAVSELLTRDIVLRSSLNWSFLSFLRADSSAFSSFPSPFGALHMSVLQRPPMRAIAPASPPSIPAIAPRKTPSPIVPPTAPQLLISGAHVAIVGFNSLAPDFPLILAANLVSLWHLRASENGRRARTMKRTGRDRIAGYCRRRAAWTKEGRGGRRERLVD</sequence>
<evidence type="ECO:0000313" key="1">
    <source>
        <dbReference type="EMBL" id="GMS82875.1"/>
    </source>
</evidence>
<accession>A0AAV5SS24</accession>
<reference evidence="1" key="1">
    <citation type="submission" date="2023-10" db="EMBL/GenBank/DDBJ databases">
        <title>Genome assembly of Pristionchus species.</title>
        <authorList>
            <person name="Yoshida K."/>
            <person name="Sommer R.J."/>
        </authorList>
    </citation>
    <scope>NUCLEOTIDE SEQUENCE</scope>
    <source>
        <strain evidence="1">RS0144</strain>
    </source>
</reference>
<feature type="non-terminal residue" evidence="1">
    <location>
        <position position="187"/>
    </location>
</feature>
<keyword evidence="2" id="KW-1185">Reference proteome</keyword>
<dbReference type="EMBL" id="BTSX01000002">
    <property type="protein sequence ID" value="GMS82875.1"/>
    <property type="molecule type" value="Genomic_DNA"/>
</dbReference>
<organism evidence="1 2">
    <name type="scientific">Pristionchus entomophagus</name>
    <dbReference type="NCBI Taxonomy" id="358040"/>
    <lineage>
        <taxon>Eukaryota</taxon>
        <taxon>Metazoa</taxon>
        <taxon>Ecdysozoa</taxon>
        <taxon>Nematoda</taxon>
        <taxon>Chromadorea</taxon>
        <taxon>Rhabditida</taxon>
        <taxon>Rhabditina</taxon>
        <taxon>Diplogasteromorpha</taxon>
        <taxon>Diplogasteroidea</taxon>
        <taxon>Neodiplogasteridae</taxon>
        <taxon>Pristionchus</taxon>
    </lineage>
</organism>
<protein>
    <recommendedName>
        <fullName evidence="3">Ribosomal protein</fullName>
    </recommendedName>
</protein>
<evidence type="ECO:0008006" key="3">
    <source>
        <dbReference type="Google" id="ProtNLM"/>
    </source>
</evidence>
<evidence type="ECO:0000313" key="2">
    <source>
        <dbReference type="Proteomes" id="UP001432027"/>
    </source>
</evidence>
<name>A0AAV5SS24_9BILA</name>
<gene>
    <name evidence="1" type="ORF">PENTCL1PPCAC_5050</name>
</gene>
<feature type="non-terminal residue" evidence="1">
    <location>
        <position position="1"/>
    </location>
</feature>
<comment type="caution">
    <text evidence="1">The sequence shown here is derived from an EMBL/GenBank/DDBJ whole genome shotgun (WGS) entry which is preliminary data.</text>
</comment>
<dbReference type="AlphaFoldDB" id="A0AAV5SS24"/>
<dbReference type="Proteomes" id="UP001432027">
    <property type="component" value="Unassembled WGS sequence"/>
</dbReference>
<proteinExistence type="predicted"/>